<keyword evidence="2" id="KW-1185">Reference proteome</keyword>
<dbReference type="AlphaFoldDB" id="A0AAV0EY68"/>
<gene>
    <name evidence="1" type="ORF">CEPIT_LOCUS28897</name>
</gene>
<comment type="caution">
    <text evidence="1">The sequence shown here is derived from an EMBL/GenBank/DDBJ whole genome shotgun (WGS) entry which is preliminary data.</text>
</comment>
<sequence>MLQIWEVDSTFRQSYIPRSMYYRESLYPLSCWLDHNHSIESSRLRQATDPKFSHAKISPCLFQMMGGGPMKIKEVRKIENYKTVMCLVQFNECISEKYMEVGVYSCSNPL</sequence>
<name>A0AAV0EY68_9ASTE</name>
<organism evidence="1 2">
    <name type="scientific">Cuscuta epithymum</name>
    <dbReference type="NCBI Taxonomy" id="186058"/>
    <lineage>
        <taxon>Eukaryota</taxon>
        <taxon>Viridiplantae</taxon>
        <taxon>Streptophyta</taxon>
        <taxon>Embryophyta</taxon>
        <taxon>Tracheophyta</taxon>
        <taxon>Spermatophyta</taxon>
        <taxon>Magnoliopsida</taxon>
        <taxon>eudicotyledons</taxon>
        <taxon>Gunneridae</taxon>
        <taxon>Pentapetalae</taxon>
        <taxon>asterids</taxon>
        <taxon>lamiids</taxon>
        <taxon>Solanales</taxon>
        <taxon>Convolvulaceae</taxon>
        <taxon>Cuscuteae</taxon>
        <taxon>Cuscuta</taxon>
        <taxon>Cuscuta subgen. Cuscuta</taxon>
    </lineage>
</organism>
<proteinExistence type="predicted"/>
<dbReference type="EMBL" id="CAMAPF010000949">
    <property type="protein sequence ID" value="CAH9128195.1"/>
    <property type="molecule type" value="Genomic_DNA"/>
</dbReference>
<protein>
    <submittedName>
        <fullName evidence="1">Uncharacterized protein</fullName>
    </submittedName>
</protein>
<dbReference type="Proteomes" id="UP001152523">
    <property type="component" value="Unassembled WGS sequence"/>
</dbReference>
<reference evidence="1" key="1">
    <citation type="submission" date="2022-07" db="EMBL/GenBank/DDBJ databases">
        <authorList>
            <person name="Macas J."/>
            <person name="Novak P."/>
            <person name="Neumann P."/>
        </authorList>
    </citation>
    <scope>NUCLEOTIDE SEQUENCE</scope>
</reference>
<evidence type="ECO:0000313" key="1">
    <source>
        <dbReference type="EMBL" id="CAH9128195.1"/>
    </source>
</evidence>
<evidence type="ECO:0000313" key="2">
    <source>
        <dbReference type="Proteomes" id="UP001152523"/>
    </source>
</evidence>
<accession>A0AAV0EY68</accession>